<keyword evidence="4" id="KW-0157">Chromophore</keyword>
<dbReference type="PROSITE" id="PS51645">
    <property type="entry name" value="PHR_CRY_ALPHA_BETA"/>
    <property type="match status" value="1"/>
</dbReference>
<name>A0A9P8QAL2_WICPI</name>
<accession>A0A9P8QAL2</accession>
<dbReference type="InterPro" id="IPR002081">
    <property type="entry name" value="Cryptochrome/DNA_photolyase_1"/>
</dbReference>
<evidence type="ECO:0000313" key="8">
    <source>
        <dbReference type="Proteomes" id="UP000774326"/>
    </source>
</evidence>
<dbReference type="PANTHER" id="PTHR11455">
    <property type="entry name" value="CRYPTOCHROME"/>
    <property type="match status" value="1"/>
</dbReference>
<evidence type="ECO:0000256" key="3">
    <source>
        <dbReference type="ARBA" id="ARBA00022827"/>
    </source>
</evidence>
<evidence type="ECO:0000256" key="5">
    <source>
        <dbReference type="PIRSR" id="PIRSR602081-1"/>
    </source>
</evidence>
<dbReference type="InterPro" id="IPR014729">
    <property type="entry name" value="Rossmann-like_a/b/a_fold"/>
</dbReference>
<dbReference type="Proteomes" id="UP000774326">
    <property type="component" value="Unassembled WGS sequence"/>
</dbReference>
<dbReference type="GO" id="GO:0003677">
    <property type="term" value="F:DNA binding"/>
    <property type="evidence" value="ECO:0007669"/>
    <property type="project" value="TreeGrafter"/>
</dbReference>
<evidence type="ECO:0000313" key="7">
    <source>
        <dbReference type="EMBL" id="KAH3687398.1"/>
    </source>
</evidence>
<dbReference type="AlphaFoldDB" id="A0A9P8QAL2"/>
<dbReference type="SUPFAM" id="SSF48173">
    <property type="entry name" value="Cryptochrome/photolyase FAD-binding domain"/>
    <property type="match status" value="1"/>
</dbReference>
<dbReference type="Pfam" id="PF00875">
    <property type="entry name" value="DNA_photolyase"/>
    <property type="match status" value="1"/>
</dbReference>
<proteinExistence type="inferred from homology"/>
<comment type="similarity">
    <text evidence="1">Belongs to the DNA photolyase class-1 family.</text>
</comment>
<protein>
    <recommendedName>
        <fullName evidence="6">Photolyase/cryptochrome alpha/beta domain-containing protein</fullName>
    </recommendedName>
</protein>
<reference evidence="7" key="2">
    <citation type="submission" date="2021-01" db="EMBL/GenBank/DDBJ databases">
        <authorList>
            <person name="Schikora-Tamarit M.A."/>
        </authorList>
    </citation>
    <scope>NUCLEOTIDE SEQUENCE</scope>
    <source>
        <strain evidence="7">CBS2887</strain>
    </source>
</reference>
<feature type="domain" description="Photolyase/cryptochrome alpha/beta" evidence="6">
    <location>
        <begin position="77"/>
        <end position="206"/>
    </location>
</feature>
<organism evidence="7 8">
    <name type="scientific">Wickerhamomyces pijperi</name>
    <name type="common">Yeast</name>
    <name type="synonym">Pichia pijperi</name>
    <dbReference type="NCBI Taxonomy" id="599730"/>
    <lineage>
        <taxon>Eukaryota</taxon>
        <taxon>Fungi</taxon>
        <taxon>Dikarya</taxon>
        <taxon>Ascomycota</taxon>
        <taxon>Saccharomycotina</taxon>
        <taxon>Saccharomycetes</taxon>
        <taxon>Phaffomycetales</taxon>
        <taxon>Wickerhamomycetaceae</taxon>
        <taxon>Wickerhamomyces</taxon>
    </lineage>
</organism>
<dbReference type="GO" id="GO:0003904">
    <property type="term" value="F:deoxyribodipyrimidine photo-lyase activity"/>
    <property type="evidence" value="ECO:0007669"/>
    <property type="project" value="TreeGrafter"/>
</dbReference>
<dbReference type="EMBL" id="JAEUBG010000855">
    <property type="protein sequence ID" value="KAH3687398.1"/>
    <property type="molecule type" value="Genomic_DNA"/>
</dbReference>
<dbReference type="InterPro" id="IPR006050">
    <property type="entry name" value="DNA_photolyase_N"/>
</dbReference>
<dbReference type="SUPFAM" id="SSF52425">
    <property type="entry name" value="Cryptochrome/photolyase, N-terminal domain"/>
    <property type="match status" value="1"/>
</dbReference>
<dbReference type="InterPro" id="IPR018394">
    <property type="entry name" value="DNA_photolyase_1_CS_C"/>
</dbReference>
<dbReference type="Pfam" id="PF03441">
    <property type="entry name" value="FAD_binding_7"/>
    <property type="match status" value="1"/>
</dbReference>
<dbReference type="GO" id="GO:0006950">
    <property type="term" value="P:response to stress"/>
    <property type="evidence" value="ECO:0007669"/>
    <property type="project" value="UniProtKB-ARBA"/>
</dbReference>
<dbReference type="PRINTS" id="PR00147">
    <property type="entry name" value="DNAPHOTLYASE"/>
</dbReference>
<feature type="binding site" evidence="5">
    <location>
        <position position="328"/>
    </location>
    <ligand>
        <name>FAD</name>
        <dbReference type="ChEBI" id="CHEBI:57692"/>
    </ligand>
</feature>
<comment type="cofactor">
    <cofactor evidence="5">
        <name>FAD</name>
        <dbReference type="ChEBI" id="CHEBI:57692"/>
    </cofactor>
    <text evidence="5">Binds 1 FAD per subunit.</text>
</comment>
<dbReference type="Gene3D" id="1.25.40.80">
    <property type="match status" value="1"/>
</dbReference>
<dbReference type="InterPro" id="IPR005101">
    <property type="entry name" value="Cryptochr/Photolyase_FAD-bd"/>
</dbReference>
<sequence length="572" mass="67620">MSKRIKLSPSSTKISNKYVENFWNKFLEVNPNFYEPKNRLDRIKANQFNNGKRAKPYRRLQSAIENHPFVEPQSSETYLVHWFRNDLRIHDNLALLKTIELGHKLNKKVITVYIFNEFDLRRHMDSVMKIDFIKRSLVELRQSLNDLNIPLEIIHTDRTDFVPYFTQLIKEKYQTSTVSFNTRYEWDEINTDIEIIDSGAFNVYCPLQDQLIIEPFQLQTGKGTMYSKFTPWWKSWAKKTLELYKTGRLECLKNPKAFEAWESLERFNKDEGQLDKEFSLETLLNEQLYKGIITQSDLQNLPELYKPGEKAAYQTFNNYLETNSIAKYTTAKDPPQISGSTHLSHHLTQGTISPRYIFHELVSLNQGKIIGGNINVETLIKELAWREFFRHLVCNWPYCMMYVPTNLNSLDLHNENSREKFQKWAQGETGFPIVDACMRQLLKTGYMNNRCRMICSSFLAKDLNVDYRAGELWFYQHLIDGDFISNNQGWQWTTSTGLDSQPWFRIFNVHLQSEKFDKECLFIKHWIPQLEGFETKQIHYAQGLSGYFKPCIDRDAEREATLERYREAMSTK</sequence>
<dbReference type="Gene3D" id="1.10.579.10">
    <property type="entry name" value="DNA Cyclobutane Dipyrimidine Photolyase, subunit A, domain 3"/>
    <property type="match status" value="1"/>
</dbReference>
<dbReference type="PROSITE" id="PS00394">
    <property type="entry name" value="DNA_PHOTOLYASES_1_1"/>
    <property type="match status" value="1"/>
</dbReference>
<dbReference type="PANTHER" id="PTHR11455:SF18">
    <property type="entry name" value="SI:CH1073-390K14.1"/>
    <property type="match status" value="1"/>
</dbReference>
<dbReference type="InterPro" id="IPR036134">
    <property type="entry name" value="Crypto/Photolyase_FAD-like_sf"/>
</dbReference>
<evidence type="ECO:0000256" key="1">
    <source>
        <dbReference type="ARBA" id="ARBA00005862"/>
    </source>
</evidence>
<dbReference type="OrthoDB" id="435881at2759"/>
<comment type="caution">
    <text evidence="7">The sequence shown here is derived from an EMBL/GenBank/DDBJ whole genome shotgun (WGS) entry which is preliminary data.</text>
</comment>
<dbReference type="GO" id="GO:0005737">
    <property type="term" value="C:cytoplasm"/>
    <property type="evidence" value="ECO:0007669"/>
    <property type="project" value="TreeGrafter"/>
</dbReference>
<dbReference type="Gene3D" id="3.40.50.620">
    <property type="entry name" value="HUPs"/>
    <property type="match status" value="1"/>
</dbReference>
<dbReference type="GO" id="GO:0005634">
    <property type="term" value="C:nucleus"/>
    <property type="evidence" value="ECO:0007669"/>
    <property type="project" value="TreeGrafter"/>
</dbReference>
<feature type="binding site" evidence="5">
    <location>
        <begin position="340"/>
        <end position="344"/>
    </location>
    <ligand>
        <name>FAD</name>
        <dbReference type="ChEBI" id="CHEBI:57692"/>
    </ligand>
</feature>
<keyword evidence="3 5" id="KW-0274">FAD</keyword>
<evidence type="ECO:0000259" key="6">
    <source>
        <dbReference type="PROSITE" id="PS51645"/>
    </source>
</evidence>
<dbReference type="GO" id="GO:0032922">
    <property type="term" value="P:circadian regulation of gene expression"/>
    <property type="evidence" value="ECO:0007669"/>
    <property type="project" value="TreeGrafter"/>
</dbReference>
<dbReference type="GO" id="GO:0006139">
    <property type="term" value="P:nucleobase-containing compound metabolic process"/>
    <property type="evidence" value="ECO:0007669"/>
    <property type="project" value="UniProtKB-ARBA"/>
</dbReference>
<feature type="binding site" evidence="5">
    <location>
        <begin position="480"/>
        <end position="482"/>
    </location>
    <ligand>
        <name>FAD</name>
        <dbReference type="ChEBI" id="CHEBI:57692"/>
    </ligand>
</feature>
<keyword evidence="2 5" id="KW-0285">Flavoprotein</keyword>
<dbReference type="GO" id="GO:0043153">
    <property type="term" value="P:entrainment of circadian clock by photoperiod"/>
    <property type="evidence" value="ECO:0007669"/>
    <property type="project" value="TreeGrafter"/>
</dbReference>
<keyword evidence="8" id="KW-1185">Reference proteome</keyword>
<reference evidence="7" key="1">
    <citation type="journal article" date="2021" name="Open Biol.">
        <title>Shared evolutionary footprints suggest mitochondrial oxidative damage underlies multiple complex I losses in fungi.</title>
        <authorList>
            <person name="Schikora-Tamarit M.A."/>
            <person name="Marcet-Houben M."/>
            <person name="Nosek J."/>
            <person name="Gabaldon T."/>
        </authorList>
    </citation>
    <scope>NUCLEOTIDE SEQUENCE</scope>
    <source>
        <strain evidence="7">CBS2887</strain>
    </source>
</reference>
<evidence type="ECO:0000256" key="2">
    <source>
        <dbReference type="ARBA" id="ARBA00022630"/>
    </source>
</evidence>
<feature type="binding site" evidence="5">
    <location>
        <begin position="382"/>
        <end position="389"/>
    </location>
    <ligand>
        <name>FAD</name>
        <dbReference type="ChEBI" id="CHEBI:57692"/>
    </ligand>
</feature>
<dbReference type="InterPro" id="IPR036155">
    <property type="entry name" value="Crypto/Photolyase_N_sf"/>
</dbReference>
<evidence type="ECO:0000256" key="4">
    <source>
        <dbReference type="ARBA" id="ARBA00022991"/>
    </source>
</evidence>
<gene>
    <name evidence="7" type="ORF">WICPIJ_001611</name>
</gene>
<dbReference type="GO" id="GO:0071949">
    <property type="term" value="F:FAD binding"/>
    <property type="evidence" value="ECO:0007669"/>
    <property type="project" value="TreeGrafter"/>
</dbReference>